<sequence length="465" mass="50786">MSRAVSLSQLRKIPYALSLAFACAWMIDPSLAAPDALQALIPFARYPHLLATAITFAFIAIAHQQVGQITAKRPILATACLLCLLCFALALVLKHQESDVLFLPISFCLLMVVLCQALLLLTCLKAFANLSMVDCMLALIAWQFFVAILRCIASICPSGAISLIAPLIIVLCFARKSTVYLLQRNLVIAEETDTGANSISKDLRQPAKLIAMNTIVVFTIQSLQGLSYVSVAGVSYLGLLIAIVVTSIVLAINKRIIRIGQLCFSSICLIELGVVVFSLSNAHSFELASIVLDAAYMAFSTYFFVSLCNFCQRSKMDPILMFAMAYLFEQLSAFLADALTLALGPGVHVFFLVVLAGFGTLTLILLSDEDDCHFLHSSVLDKEKCLDPIRYFATLADTCSSVSMQYSLSRRESDVLLLLAQKKTAPQISADLVVSLATAKTHIHNIYKKIGVHSRQELYDFLGLS</sequence>
<dbReference type="SUPFAM" id="SSF46894">
    <property type="entry name" value="C-terminal effector domain of the bipartite response regulators"/>
    <property type="match status" value="1"/>
</dbReference>
<dbReference type="SMART" id="SM00421">
    <property type="entry name" value="HTH_LUXR"/>
    <property type="match status" value="1"/>
</dbReference>
<feature type="transmembrane region" description="Helical" evidence="4">
    <location>
        <begin position="152"/>
        <end position="174"/>
    </location>
</feature>
<feature type="transmembrane region" description="Helical" evidence="4">
    <location>
        <begin position="234"/>
        <end position="252"/>
    </location>
</feature>
<keyword evidence="4" id="KW-1133">Transmembrane helix</keyword>
<dbReference type="Proteomes" id="UP000269591">
    <property type="component" value="Unassembled WGS sequence"/>
</dbReference>
<keyword evidence="1" id="KW-0805">Transcription regulation</keyword>
<dbReference type="InterPro" id="IPR016032">
    <property type="entry name" value="Sig_transdc_resp-reg_C-effctor"/>
</dbReference>
<feature type="transmembrane region" description="Helical" evidence="4">
    <location>
        <begin position="319"/>
        <end position="343"/>
    </location>
</feature>
<organism evidence="6 7">
    <name type="scientific">Slackia equolifaciens</name>
    <dbReference type="NCBI Taxonomy" id="498718"/>
    <lineage>
        <taxon>Bacteria</taxon>
        <taxon>Bacillati</taxon>
        <taxon>Actinomycetota</taxon>
        <taxon>Coriobacteriia</taxon>
        <taxon>Eggerthellales</taxon>
        <taxon>Eggerthellaceae</taxon>
        <taxon>Slackia</taxon>
    </lineage>
</organism>
<gene>
    <name evidence="6" type="ORF">DMP06_09760</name>
</gene>
<dbReference type="EMBL" id="QIBX01000020">
    <property type="protein sequence ID" value="RNL38067.1"/>
    <property type="molecule type" value="Genomic_DNA"/>
</dbReference>
<dbReference type="GO" id="GO:0003677">
    <property type="term" value="F:DNA binding"/>
    <property type="evidence" value="ECO:0007669"/>
    <property type="project" value="UniProtKB-KW"/>
</dbReference>
<name>A0A3N0AT46_9ACTN</name>
<proteinExistence type="predicted"/>
<feature type="transmembrane region" description="Helical" evidence="4">
    <location>
        <begin position="285"/>
        <end position="307"/>
    </location>
</feature>
<dbReference type="AlphaFoldDB" id="A0A3N0AT46"/>
<dbReference type="PRINTS" id="PR00038">
    <property type="entry name" value="HTHLUXR"/>
</dbReference>
<feature type="transmembrane region" description="Helical" evidence="4">
    <location>
        <begin position="209"/>
        <end position="228"/>
    </location>
</feature>
<keyword evidence="3" id="KW-0804">Transcription</keyword>
<feature type="transmembrane region" description="Helical" evidence="4">
    <location>
        <begin position="259"/>
        <end position="279"/>
    </location>
</feature>
<dbReference type="PROSITE" id="PS51257">
    <property type="entry name" value="PROKAR_LIPOPROTEIN"/>
    <property type="match status" value="1"/>
</dbReference>
<dbReference type="InterPro" id="IPR036388">
    <property type="entry name" value="WH-like_DNA-bd_sf"/>
</dbReference>
<dbReference type="CDD" id="cd06170">
    <property type="entry name" value="LuxR_C_like"/>
    <property type="match status" value="1"/>
</dbReference>
<evidence type="ECO:0000256" key="2">
    <source>
        <dbReference type="ARBA" id="ARBA00023125"/>
    </source>
</evidence>
<keyword evidence="4" id="KW-0812">Transmembrane</keyword>
<feature type="domain" description="HTH luxR-type" evidence="5">
    <location>
        <begin position="401"/>
        <end position="465"/>
    </location>
</feature>
<keyword evidence="4" id="KW-0472">Membrane</keyword>
<dbReference type="RefSeq" id="WP_123209546.1">
    <property type="nucleotide sequence ID" value="NZ_JBHTHO010000041.1"/>
</dbReference>
<feature type="transmembrane region" description="Helical" evidence="4">
    <location>
        <begin position="349"/>
        <end position="366"/>
    </location>
</feature>
<evidence type="ECO:0000313" key="7">
    <source>
        <dbReference type="Proteomes" id="UP000269591"/>
    </source>
</evidence>
<evidence type="ECO:0000259" key="5">
    <source>
        <dbReference type="PROSITE" id="PS50043"/>
    </source>
</evidence>
<dbReference type="OrthoDB" id="3177009at2"/>
<dbReference type="Pfam" id="PF00196">
    <property type="entry name" value="GerE"/>
    <property type="match status" value="1"/>
</dbReference>
<comment type="caution">
    <text evidence="6">The sequence shown here is derived from an EMBL/GenBank/DDBJ whole genome shotgun (WGS) entry which is preliminary data.</text>
</comment>
<dbReference type="GO" id="GO:0006355">
    <property type="term" value="P:regulation of DNA-templated transcription"/>
    <property type="evidence" value="ECO:0007669"/>
    <property type="project" value="InterPro"/>
</dbReference>
<feature type="transmembrane region" description="Helical" evidence="4">
    <location>
        <begin position="100"/>
        <end position="120"/>
    </location>
</feature>
<feature type="transmembrane region" description="Helical" evidence="4">
    <location>
        <begin position="127"/>
        <end position="146"/>
    </location>
</feature>
<evidence type="ECO:0000256" key="1">
    <source>
        <dbReference type="ARBA" id="ARBA00023015"/>
    </source>
</evidence>
<dbReference type="PANTHER" id="PTHR44688">
    <property type="entry name" value="DNA-BINDING TRANSCRIPTIONAL ACTIVATOR DEVR_DOSR"/>
    <property type="match status" value="1"/>
</dbReference>
<protein>
    <recommendedName>
        <fullName evidence="5">HTH luxR-type domain-containing protein</fullName>
    </recommendedName>
</protein>
<feature type="transmembrane region" description="Helical" evidence="4">
    <location>
        <begin position="74"/>
        <end position="94"/>
    </location>
</feature>
<keyword evidence="2" id="KW-0238">DNA-binding</keyword>
<dbReference type="Gene3D" id="1.10.10.10">
    <property type="entry name" value="Winged helix-like DNA-binding domain superfamily/Winged helix DNA-binding domain"/>
    <property type="match status" value="1"/>
</dbReference>
<evidence type="ECO:0000256" key="4">
    <source>
        <dbReference type="SAM" id="Phobius"/>
    </source>
</evidence>
<reference evidence="7" key="1">
    <citation type="submission" date="2018-05" db="EMBL/GenBank/DDBJ databases">
        <title>Genome Sequencing of selected type strains of the family Eggerthellaceae.</title>
        <authorList>
            <person name="Danylec N."/>
            <person name="Stoll D.A."/>
            <person name="Doetsch A."/>
            <person name="Huch M."/>
        </authorList>
    </citation>
    <scope>NUCLEOTIDE SEQUENCE [LARGE SCALE GENOMIC DNA]</scope>
    <source>
        <strain evidence="7">DSM 24851</strain>
    </source>
</reference>
<keyword evidence="7" id="KW-1185">Reference proteome</keyword>
<feature type="transmembrane region" description="Helical" evidence="4">
    <location>
        <begin position="42"/>
        <end position="62"/>
    </location>
</feature>
<evidence type="ECO:0000256" key="3">
    <source>
        <dbReference type="ARBA" id="ARBA00023163"/>
    </source>
</evidence>
<dbReference type="PROSITE" id="PS50043">
    <property type="entry name" value="HTH_LUXR_2"/>
    <property type="match status" value="1"/>
</dbReference>
<accession>A0A3N0AT46</accession>
<evidence type="ECO:0000313" key="6">
    <source>
        <dbReference type="EMBL" id="RNL38067.1"/>
    </source>
</evidence>
<dbReference type="PANTHER" id="PTHR44688:SF16">
    <property type="entry name" value="DNA-BINDING TRANSCRIPTIONAL ACTIVATOR DEVR_DOSR"/>
    <property type="match status" value="1"/>
</dbReference>
<dbReference type="InterPro" id="IPR000792">
    <property type="entry name" value="Tscrpt_reg_LuxR_C"/>
</dbReference>